<dbReference type="SUPFAM" id="SSF55447">
    <property type="entry name" value="CO dehydrogenase flavoprotein C-terminal domain-like"/>
    <property type="match status" value="1"/>
</dbReference>
<dbReference type="OrthoDB" id="9789842at2"/>
<dbReference type="GO" id="GO:0016491">
    <property type="term" value="F:oxidoreductase activity"/>
    <property type="evidence" value="ECO:0007669"/>
    <property type="project" value="UniProtKB-KW"/>
</dbReference>
<dbReference type="Gene3D" id="3.30.465.10">
    <property type="match status" value="1"/>
</dbReference>
<sequence length="291" mass="31484">MDVLFPRTLEELRELFGVYPEGSILGGGTDLLVQIRKYGHKPTALFSVEHLPELQRVEEKETDLFIGAGVTHQQLWELPIIKERFPVLQDALAVLGSPPIRHAGTLGGNLCTASPAGDTLPPLYVLGAKVAISGQTTQRCVSIDEFIQGPGRTILEQGEFVTGIYIPLPAPNAFSAYYKVGKRKALAIAIASLAVLLELNPDETVKNIKLAWGSVGPTVMILPDVENFLKGKVLSDEILVQAGEMAILGVAPIDDIRASAEYRRRLTANLLLRLGSAIRLSSSDLAEKSIL</sequence>
<dbReference type="Pfam" id="PF03450">
    <property type="entry name" value="CO_deh_flav_C"/>
    <property type="match status" value="1"/>
</dbReference>
<reference evidence="4 5" key="1">
    <citation type="submission" date="2019-03" db="EMBL/GenBank/DDBJ databases">
        <title>Draft Genome Sequence of Desulfosporosinus fructosivorans Strain 63.6F, Isolated from Marine Sediment in the Baltic Sea.</title>
        <authorList>
            <person name="Hausmann B."/>
            <person name="Vandieken V."/>
            <person name="Pjevac P."/>
            <person name="Schreck K."/>
            <person name="Herbold C.W."/>
            <person name="Loy A."/>
        </authorList>
    </citation>
    <scope>NUCLEOTIDE SEQUENCE [LARGE SCALE GENOMIC DNA]</scope>
    <source>
        <strain evidence="4 5">63.6F</strain>
    </source>
</reference>
<dbReference type="Proteomes" id="UP000298460">
    <property type="component" value="Unassembled WGS sequence"/>
</dbReference>
<dbReference type="GO" id="GO:0071949">
    <property type="term" value="F:FAD binding"/>
    <property type="evidence" value="ECO:0007669"/>
    <property type="project" value="InterPro"/>
</dbReference>
<dbReference type="InterPro" id="IPR016166">
    <property type="entry name" value="FAD-bd_PCMH"/>
</dbReference>
<evidence type="ECO:0000256" key="1">
    <source>
        <dbReference type="ARBA" id="ARBA00022630"/>
    </source>
</evidence>
<dbReference type="PANTHER" id="PTHR42659">
    <property type="entry name" value="XANTHINE DEHYDROGENASE SUBUNIT C-RELATED"/>
    <property type="match status" value="1"/>
</dbReference>
<dbReference type="InterPro" id="IPR036318">
    <property type="entry name" value="FAD-bd_PCMH-like_sf"/>
</dbReference>
<accession>A0A4Z0QZ65</accession>
<dbReference type="SUPFAM" id="SSF56176">
    <property type="entry name" value="FAD-binding/transporter-associated domain-like"/>
    <property type="match status" value="1"/>
</dbReference>
<dbReference type="Pfam" id="PF00941">
    <property type="entry name" value="FAD_binding_5"/>
    <property type="match status" value="1"/>
</dbReference>
<protein>
    <submittedName>
        <fullName evidence="4">Xanthine dehydrogenase family protein subunit M</fullName>
    </submittedName>
</protein>
<comment type="caution">
    <text evidence="4">The sequence shown here is derived from an EMBL/GenBank/DDBJ whole genome shotgun (WGS) entry which is preliminary data.</text>
</comment>
<gene>
    <name evidence="4" type="ORF">E4K67_23550</name>
</gene>
<dbReference type="InterPro" id="IPR051312">
    <property type="entry name" value="Diverse_Substr_Oxidored"/>
</dbReference>
<dbReference type="Gene3D" id="3.30.390.50">
    <property type="entry name" value="CO dehydrogenase flavoprotein, C-terminal domain"/>
    <property type="match status" value="1"/>
</dbReference>
<evidence type="ECO:0000313" key="4">
    <source>
        <dbReference type="EMBL" id="TGE35744.1"/>
    </source>
</evidence>
<proteinExistence type="predicted"/>
<name>A0A4Z0QZ65_9FIRM</name>
<dbReference type="InterPro" id="IPR036683">
    <property type="entry name" value="CO_DH_flav_C_dom_sf"/>
</dbReference>
<feature type="domain" description="FAD-binding PCMH-type" evidence="3">
    <location>
        <begin position="1"/>
        <end position="171"/>
    </location>
</feature>
<keyword evidence="5" id="KW-1185">Reference proteome</keyword>
<evidence type="ECO:0000256" key="2">
    <source>
        <dbReference type="ARBA" id="ARBA00023002"/>
    </source>
</evidence>
<dbReference type="PANTHER" id="PTHR42659:SF9">
    <property type="entry name" value="XANTHINE DEHYDROGENASE FAD-BINDING SUBUNIT XDHB-RELATED"/>
    <property type="match status" value="1"/>
</dbReference>
<evidence type="ECO:0000313" key="5">
    <source>
        <dbReference type="Proteomes" id="UP000298460"/>
    </source>
</evidence>
<keyword evidence="1" id="KW-0285">Flavoprotein</keyword>
<dbReference type="PROSITE" id="PS51387">
    <property type="entry name" value="FAD_PCMH"/>
    <property type="match status" value="1"/>
</dbReference>
<dbReference type="InterPro" id="IPR016169">
    <property type="entry name" value="FAD-bd_PCMH_sub2"/>
</dbReference>
<dbReference type="SMART" id="SM01092">
    <property type="entry name" value="CO_deh_flav_C"/>
    <property type="match status" value="1"/>
</dbReference>
<dbReference type="InterPro" id="IPR005107">
    <property type="entry name" value="CO_DH_flav_C"/>
</dbReference>
<evidence type="ECO:0000259" key="3">
    <source>
        <dbReference type="PROSITE" id="PS51387"/>
    </source>
</evidence>
<dbReference type="EMBL" id="SPQQ01000011">
    <property type="protein sequence ID" value="TGE35744.1"/>
    <property type="molecule type" value="Genomic_DNA"/>
</dbReference>
<organism evidence="4 5">
    <name type="scientific">Desulfosporosinus fructosivorans</name>
    <dbReference type="NCBI Taxonomy" id="2018669"/>
    <lineage>
        <taxon>Bacteria</taxon>
        <taxon>Bacillati</taxon>
        <taxon>Bacillota</taxon>
        <taxon>Clostridia</taxon>
        <taxon>Eubacteriales</taxon>
        <taxon>Desulfitobacteriaceae</taxon>
        <taxon>Desulfosporosinus</taxon>
    </lineage>
</organism>
<dbReference type="RefSeq" id="WP_135551242.1">
    <property type="nucleotide sequence ID" value="NZ_SPQQ01000011.1"/>
</dbReference>
<dbReference type="AlphaFoldDB" id="A0A4Z0QZ65"/>
<dbReference type="InterPro" id="IPR002346">
    <property type="entry name" value="Mopterin_DH_FAD-bd"/>
</dbReference>
<keyword evidence="2" id="KW-0560">Oxidoreductase</keyword>